<dbReference type="AlphaFoldDB" id="A0A9P0E5G0"/>
<dbReference type="Pfam" id="PF08487">
    <property type="entry name" value="VIT"/>
    <property type="match status" value="1"/>
</dbReference>
<evidence type="ECO:0008006" key="7">
    <source>
        <dbReference type="Google" id="ProtNLM"/>
    </source>
</evidence>
<dbReference type="Gene3D" id="3.40.50.410">
    <property type="entry name" value="von Willebrand factor, type A domain"/>
    <property type="match status" value="1"/>
</dbReference>
<evidence type="ECO:0000256" key="1">
    <source>
        <dbReference type="SAM" id="MobiDB-lite"/>
    </source>
</evidence>
<feature type="chain" id="PRO_5040412494" description="Inter-alpha-trypsin inhibitor heavy chain H4-like" evidence="2">
    <location>
        <begin position="22"/>
        <end position="827"/>
    </location>
</feature>
<feature type="signal peptide" evidence="2">
    <location>
        <begin position="1"/>
        <end position="21"/>
    </location>
</feature>
<dbReference type="SUPFAM" id="SSF53300">
    <property type="entry name" value="vWA-like"/>
    <property type="match status" value="1"/>
</dbReference>
<name>A0A9P0E5G0_DIABA</name>
<sequence length="827" mass="92332">MKLKFLILPFLVILNLRSAFSAPGDVSFIVSTTEQPKEGKEGELTELEDANLVPVIYEMDVLSNVTNRYAKTVITNRVKNPAKSAKQTTFSVVLPEKAFISEFVMEIGWNKYKAYVREKEEAKKIYTKAVESGQSAAHVAISTRDSNTFTVSVNVGAEEKATFYLTYEELLERKNNQYELVLNIRPGQVVDHLNVQVYINESRPLVFVKTPSLRSGNEIAKNNDKLDPASFIEVINSTSALVKFQPDVVKQQEYAKELGGIELNGLSAQFVVQYEVERDPQGGEVLLQDGYFVHFFVPKDAEVIPKHVYFILDTSSSMYGNKLQQLKDAMTSILDEIKPEDSLSIVEFNSEIYVWDIENEKSILAQWDNYREPFEQLGKLNLPGPVSATKEAVEKAKKLVDNMQAGGGTHMIGGLDAGLYLVKSEIERTKESNDQRHPLVIFLTDGQPNIGLHSTVEIIDVVTKLNEDNIKAPLYTLAFGDSADEGFLRKLSLKNKAFSRQIYEAADAAIQLQQFYRQISSPLLSDVHFKYNDDASEVTNTGFPILYAGGEIVVTGRFVGNKFDPAIRAVGKRGPLIYRPQVHKPVNSLERLWAYLTVRETLEKMKIAKDKTELTKKALRLALKYSFVTEVTSLVVVKPNSTRPIYPDDGYLRNERPYYSSPDSGSFGRVGHPAGGQLLKSKVAYQAQDSISVVSNRGPVFHPVQKPRRPRVRPTTHKPIQVPTPTETSKNATLEDSLKWLSAALSEKKTLSVPLGELKLGEDSLKIAATEACQKTPEGKEGVCSLIKDCPQVFPQLTDFEVYKTFSCVVQNEYAGVCCPKKPEVAA</sequence>
<feature type="region of interest" description="Disordered" evidence="1">
    <location>
        <begin position="697"/>
        <end position="729"/>
    </location>
</feature>
<feature type="domain" description="VWFA" evidence="3">
    <location>
        <begin position="307"/>
        <end position="519"/>
    </location>
</feature>
<dbReference type="Pfam" id="PF00092">
    <property type="entry name" value="VWA"/>
    <property type="match status" value="1"/>
</dbReference>
<dbReference type="EMBL" id="OU898282">
    <property type="protein sequence ID" value="CAH1283625.1"/>
    <property type="molecule type" value="Genomic_DNA"/>
</dbReference>
<dbReference type="SMART" id="SM00609">
    <property type="entry name" value="VIT"/>
    <property type="match status" value="1"/>
</dbReference>
<evidence type="ECO:0000259" key="3">
    <source>
        <dbReference type="PROSITE" id="PS50234"/>
    </source>
</evidence>
<dbReference type="Proteomes" id="UP001153709">
    <property type="component" value="Chromosome 7"/>
</dbReference>
<dbReference type="InterPro" id="IPR036465">
    <property type="entry name" value="vWFA_dom_sf"/>
</dbReference>
<organism evidence="5 6">
    <name type="scientific">Diabrotica balteata</name>
    <name type="common">Banded cucumber beetle</name>
    <dbReference type="NCBI Taxonomy" id="107213"/>
    <lineage>
        <taxon>Eukaryota</taxon>
        <taxon>Metazoa</taxon>
        <taxon>Ecdysozoa</taxon>
        <taxon>Arthropoda</taxon>
        <taxon>Hexapoda</taxon>
        <taxon>Insecta</taxon>
        <taxon>Pterygota</taxon>
        <taxon>Neoptera</taxon>
        <taxon>Endopterygota</taxon>
        <taxon>Coleoptera</taxon>
        <taxon>Polyphaga</taxon>
        <taxon>Cucujiformia</taxon>
        <taxon>Chrysomeloidea</taxon>
        <taxon>Chrysomelidae</taxon>
        <taxon>Galerucinae</taxon>
        <taxon>Diabroticina</taxon>
        <taxon>Diabroticites</taxon>
        <taxon>Diabrotica</taxon>
    </lineage>
</organism>
<dbReference type="SMART" id="SM00327">
    <property type="entry name" value="VWA"/>
    <property type="match status" value="1"/>
</dbReference>
<evidence type="ECO:0000313" key="6">
    <source>
        <dbReference type="Proteomes" id="UP001153709"/>
    </source>
</evidence>
<dbReference type="InterPro" id="IPR013694">
    <property type="entry name" value="VIT"/>
</dbReference>
<feature type="compositionally biased region" description="Basic residues" evidence="1">
    <location>
        <begin position="705"/>
        <end position="716"/>
    </location>
</feature>
<dbReference type="InterPro" id="IPR050934">
    <property type="entry name" value="ITIH"/>
</dbReference>
<keyword evidence="2" id="KW-0732">Signal</keyword>
<evidence type="ECO:0000256" key="2">
    <source>
        <dbReference type="SAM" id="SignalP"/>
    </source>
</evidence>
<proteinExistence type="predicted"/>
<dbReference type="PROSITE" id="PS50234">
    <property type="entry name" value="VWFA"/>
    <property type="match status" value="1"/>
</dbReference>
<reference evidence="5" key="1">
    <citation type="submission" date="2022-01" db="EMBL/GenBank/DDBJ databases">
        <authorList>
            <person name="King R."/>
        </authorList>
    </citation>
    <scope>NUCLEOTIDE SEQUENCE</scope>
</reference>
<gene>
    <name evidence="5" type="ORF">DIABBA_LOCUS11094</name>
</gene>
<dbReference type="InterPro" id="IPR002035">
    <property type="entry name" value="VWF_A"/>
</dbReference>
<protein>
    <recommendedName>
        <fullName evidence="7">Inter-alpha-trypsin inhibitor heavy chain H4-like</fullName>
    </recommendedName>
</protein>
<dbReference type="GO" id="GO:0032991">
    <property type="term" value="C:protein-containing complex"/>
    <property type="evidence" value="ECO:0007669"/>
    <property type="project" value="UniProtKB-ARBA"/>
</dbReference>
<dbReference type="PROSITE" id="PS51468">
    <property type="entry name" value="VIT"/>
    <property type="match status" value="1"/>
</dbReference>
<feature type="domain" description="VIT" evidence="4">
    <location>
        <begin position="40"/>
        <end position="169"/>
    </location>
</feature>
<keyword evidence="6" id="KW-1185">Reference proteome</keyword>
<dbReference type="PANTHER" id="PTHR10338">
    <property type="entry name" value="INTER-ALPHA-TRYPSIN INHIBITOR HEAVY CHAIN FAMILY MEMBER"/>
    <property type="match status" value="1"/>
</dbReference>
<evidence type="ECO:0000259" key="4">
    <source>
        <dbReference type="PROSITE" id="PS51468"/>
    </source>
</evidence>
<accession>A0A9P0E5G0</accession>
<dbReference type="OrthoDB" id="299997at2759"/>
<dbReference type="PANTHER" id="PTHR10338:SF108">
    <property type="entry name" value="INTER-ALPHA-TRYPSIN INHIBITOR HEAVY CHAIN H4-LIKE PROTEIN"/>
    <property type="match status" value="1"/>
</dbReference>
<evidence type="ECO:0000313" key="5">
    <source>
        <dbReference type="EMBL" id="CAH1283625.1"/>
    </source>
</evidence>